<feature type="region of interest" description="Disordered" evidence="1">
    <location>
        <begin position="365"/>
        <end position="1005"/>
    </location>
</feature>
<gene>
    <name evidence="2" type="ORF">CVT26_009617</name>
</gene>
<feature type="compositionally biased region" description="Low complexity" evidence="1">
    <location>
        <begin position="975"/>
        <end position="990"/>
    </location>
</feature>
<evidence type="ECO:0000256" key="1">
    <source>
        <dbReference type="SAM" id="MobiDB-lite"/>
    </source>
</evidence>
<evidence type="ECO:0000313" key="3">
    <source>
        <dbReference type="Proteomes" id="UP000284706"/>
    </source>
</evidence>
<feature type="compositionally biased region" description="Polar residues" evidence="1">
    <location>
        <begin position="625"/>
        <end position="638"/>
    </location>
</feature>
<feature type="compositionally biased region" description="Basic and acidic residues" evidence="1">
    <location>
        <begin position="737"/>
        <end position="748"/>
    </location>
</feature>
<sequence length="1005" mass="102954">MSNPTFLHPPAQPKQEPSPAPTLGALVESVRASKSSLKQQHSVLQLPSSTATVENNDAPAERALHQLDIYKTPLVPTRLRSSNIPASVAAATTPDLFKSRRSSRLILMQDDRDRPGRRSAGKSPVVNETKPYAGEGGMKKLLARRKQEEEEEGGKEPESTPAEEPTPRPRQTSPTPVAPPPAPPASDWFSTATSAPPASGSSLRVGRTKISRNHIQRPSRPSKARFSAVYEEDADDAMDDDETRQKEREMLEEAAKKAPVFNIPADFSFAKDAPPVKPADLDKAKEPPITSLPFSFAKPTTTPAVPAPSAPATVPVENKAVEPSPAPATESKPVVVFSSPAGGVPNFFANSQVLAKAKETSVPTPTLNFGLPPAPAPQPVKDNENPFWDGEKKTAAAEPKAPPAFNFFGAKEGESKGLPSNAPVSLFPSLPKPATEPASTLPFSFGKPATEEAKPAEPPKLPFSFGQPSETKKVETEAAAAKPAFGSGTSFFGDASKSSGSLFGQPPKPADVELKQASLSISEQPKTDATSFPEQPKTTSPFETVAPPQPTPSPLPFTFGAPQTAASAAPPAGVATPPPEPASKPSFFSAPSSSTIEAPKPLFGGNNVFSFGQPPAADKDKESKPSTSFSFGATTTPAPESKPAVFSFGPPQPSTTAPATTTPAPESKPAVFSFGQPQPSSTTPAPAPATNGAAPLAFSFSSGGSTAGDVSNKTPFMFGQPTSLAPTERPVTPPKNNEQDSRMDESPTRDLQQVNGTKPTSAMNGGFSFGSGSSTTNGGSLFGGQSNTAPSFSFGASSSAASNPFAPKDNKDATASKGFGGFGQAPAPIMTSFSFGQTSKPAEEPQRPATAGAFSFGATPTSATSGTPAFSFGQPPASNPFGQSGSGSAPSSPSTFNQPSSFGFGATTPSSTAPFSFGSQPNSPAGGANLTLPAGGFGSGAPFGQAQQPQPSSPFSAPIALAPSTSGGAGGGGALFTIGAAPAPAPAGGPRQIKKLPTRRAGAKR</sequence>
<feature type="compositionally biased region" description="Polar residues" evidence="1">
    <location>
        <begin position="32"/>
        <end position="52"/>
    </location>
</feature>
<reference evidence="2 3" key="1">
    <citation type="journal article" date="2018" name="Evol. Lett.">
        <title>Horizontal gene cluster transfer increased hallucinogenic mushroom diversity.</title>
        <authorList>
            <person name="Reynolds H.T."/>
            <person name="Vijayakumar V."/>
            <person name="Gluck-Thaler E."/>
            <person name="Korotkin H.B."/>
            <person name="Matheny P.B."/>
            <person name="Slot J.C."/>
        </authorList>
    </citation>
    <scope>NUCLEOTIDE SEQUENCE [LARGE SCALE GENOMIC DNA]</scope>
    <source>
        <strain evidence="2 3">SRW20</strain>
    </source>
</reference>
<feature type="compositionally biased region" description="Acidic residues" evidence="1">
    <location>
        <begin position="230"/>
        <end position="242"/>
    </location>
</feature>
<name>A0A409VKS8_9AGAR</name>
<feature type="compositionally biased region" description="Low complexity" evidence="1">
    <location>
        <begin position="853"/>
        <end position="872"/>
    </location>
</feature>
<feature type="compositionally biased region" description="Basic residues" evidence="1">
    <location>
        <begin position="206"/>
        <end position="223"/>
    </location>
</feature>
<feature type="compositionally biased region" description="Basic and acidic residues" evidence="1">
    <location>
        <begin position="381"/>
        <end position="395"/>
    </location>
</feature>
<feature type="compositionally biased region" description="Low complexity" evidence="1">
    <location>
        <begin position="789"/>
        <end position="807"/>
    </location>
</feature>
<keyword evidence="3" id="KW-1185">Reference proteome</keyword>
<feature type="compositionally biased region" description="Basic and acidic residues" evidence="1">
    <location>
        <begin position="243"/>
        <end position="256"/>
    </location>
</feature>
<feature type="compositionally biased region" description="Polar residues" evidence="1">
    <location>
        <begin position="517"/>
        <end position="542"/>
    </location>
</feature>
<feature type="compositionally biased region" description="Low complexity" evidence="1">
    <location>
        <begin position="880"/>
        <end position="894"/>
    </location>
</feature>
<organism evidence="2 3">
    <name type="scientific">Gymnopilus dilepis</name>
    <dbReference type="NCBI Taxonomy" id="231916"/>
    <lineage>
        <taxon>Eukaryota</taxon>
        <taxon>Fungi</taxon>
        <taxon>Dikarya</taxon>
        <taxon>Basidiomycota</taxon>
        <taxon>Agaricomycotina</taxon>
        <taxon>Agaricomycetes</taxon>
        <taxon>Agaricomycetidae</taxon>
        <taxon>Agaricales</taxon>
        <taxon>Agaricineae</taxon>
        <taxon>Hymenogastraceae</taxon>
        <taxon>Gymnopilus</taxon>
    </lineage>
</organism>
<dbReference type="STRING" id="231916.A0A409VKS8"/>
<feature type="compositionally biased region" description="Pro residues" evidence="1">
    <location>
        <begin position="10"/>
        <end position="20"/>
    </location>
</feature>
<feature type="compositionally biased region" description="Low complexity" evidence="1">
    <location>
        <begin position="654"/>
        <end position="704"/>
    </location>
</feature>
<evidence type="ECO:0000313" key="2">
    <source>
        <dbReference type="EMBL" id="PPQ66838.1"/>
    </source>
</evidence>
<feature type="compositionally biased region" description="Low complexity" evidence="1">
    <location>
        <begin position="942"/>
        <end position="966"/>
    </location>
</feature>
<proteinExistence type="predicted"/>
<dbReference type="AlphaFoldDB" id="A0A409VKS8"/>
<feature type="compositionally biased region" description="Polar residues" evidence="1">
    <location>
        <begin position="708"/>
        <end position="725"/>
    </location>
</feature>
<feature type="compositionally biased region" description="Polar residues" evidence="1">
    <location>
        <begin position="831"/>
        <end position="840"/>
    </location>
</feature>
<accession>A0A409VKS8</accession>
<dbReference type="OrthoDB" id="3230904at2759"/>
<feature type="compositionally biased region" description="Basic residues" evidence="1">
    <location>
        <begin position="992"/>
        <end position="1005"/>
    </location>
</feature>
<feature type="compositionally biased region" description="Low complexity" evidence="1">
    <location>
        <begin position="583"/>
        <end position="594"/>
    </location>
</feature>
<dbReference type="InParanoid" id="A0A409VKS8"/>
<comment type="caution">
    <text evidence="2">The sequence shown here is derived from an EMBL/GenBank/DDBJ whole genome shotgun (WGS) entry which is preliminary data.</text>
</comment>
<feature type="compositionally biased region" description="Low complexity" evidence="1">
    <location>
        <begin position="561"/>
        <end position="575"/>
    </location>
</feature>
<feature type="region of interest" description="Disordered" evidence="1">
    <location>
        <begin position="80"/>
        <end position="257"/>
    </location>
</feature>
<protein>
    <submittedName>
        <fullName evidence="2">Uncharacterized protein</fullName>
    </submittedName>
</protein>
<feature type="compositionally biased region" description="Low complexity" evidence="1">
    <location>
        <begin position="190"/>
        <end position="202"/>
    </location>
</feature>
<dbReference type="Proteomes" id="UP000284706">
    <property type="component" value="Unassembled WGS sequence"/>
</dbReference>
<feature type="compositionally biased region" description="Low complexity" evidence="1">
    <location>
        <begin position="764"/>
        <end position="779"/>
    </location>
</feature>
<feature type="compositionally biased region" description="Polar residues" evidence="1">
    <location>
        <begin position="749"/>
        <end position="763"/>
    </location>
</feature>
<feature type="region of interest" description="Disordered" evidence="1">
    <location>
        <begin position="1"/>
        <end position="52"/>
    </location>
</feature>
<feature type="region of interest" description="Disordered" evidence="1">
    <location>
        <begin position="278"/>
        <end position="312"/>
    </location>
</feature>
<feature type="compositionally biased region" description="Polar residues" evidence="1">
    <location>
        <begin position="895"/>
        <end position="923"/>
    </location>
</feature>
<dbReference type="EMBL" id="NHYE01005620">
    <property type="protein sequence ID" value="PPQ66838.1"/>
    <property type="molecule type" value="Genomic_DNA"/>
</dbReference>
<feature type="compositionally biased region" description="Low complexity" evidence="1">
    <location>
        <begin position="159"/>
        <end position="175"/>
    </location>
</feature>